<gene>
    <name evidence="1" type="ORF">GM676_04585</name>
</gene>
<organism evidence="1 2">
    <name type="scientific">Duganella radicis</name>
    <dbReference type="NCBI Taxonomy" id="551988"/>
    <lineage>
        <taxon>Bacteria</taxon>
        <taxon>Pseudomonadati</taxon>
        <taxon>Pseudomonadota</taxon>
        <taxon>Betaproteobacteria</taxon>
        <taxon>Burkholderiales</taxon>
        <taxon>Oxalobacteraceae</taxon>
        <taxon>Telluria group</taxon>
        <taxon>Duganella</taxon>
    </lineage>
</organism>
<keyword evidence="2" id="KW-1185">Reference proteome</keyword>
<evidence type="ECO:0008006" key="3">
    <source>
        <dbReference type="Google" id="ProtNLM"/>
    </source>
</evidence>
<evidence type="ECO:0000313" key="1">
    <source>
        <dbReference type="EMBL" id="MTV36863.1"/>
    </source>
</evidence>
<dbReference type="AlphaFoldDB" id="A0A6L6PD65"/>
<dbReference type="Proteomes" id="UP000475582">
    <property type="component" value="Unassembled WGS sequence"/>
</dbReference>
<reference evidence="1 2" key="1">
    <citation type="submission" date="2019-11" db="EMBL/GenBank/DDBJ databases">
        <title>Type strains purchased from KCTC, JCM and DSMZ.</title>
        <authorList>
            <person name="Lu H."/>
        </authorList>
    </citation>
    <scope>NUCLEOTIDE SEQUENCE [LARGE SCALE GENOMIC DNA]</scope>
    <source>
        <strain evidence="1 2">KCTC 22382</strain>
    </source>
</reference>
<dbReference type="Gene3D" id="3.10.450.530">
    <property type="entry name" value="Ribonuclease toxin, BrnT, of type II toxin-antitoxin system"/>
    <property type="match status" value="1"/>
</dbReference>
<protein>
    <recommendedName>
        <fullName evidence="3">BrnT family toxin</fullName>
    </recommendedName>
</protein>
<sequence>MTIYTWDETKRKSNVRKHGLDFADAPGVIENRAFTTEDVRFHYTSADLPRLDTSRTKQFL</sequence>
<dbReference type="EMBL" id="WNKY01000002">
    <property type="protein sequence ID" value="MTV36863.1"/>
    <property type="molecule type" value="Genomic_DNA"/>
</dbReference>
<name>A0A6L6PD65_9BURK</name>
<dbReference type="InterPro" id="IPR038573">
    <property type="entry name" value="BrnT_sf"/>
</dbReference>
<accession>A0A6L6PD65</accession>
<proteinExistence type="predicted"/>
<evidence type="ECO:0000313" key="2">
    <source>
        <dbReference type="Proteomes" id="UP000475582"/>
    </source>
</evidence>
<dbReference type="OrthoDB" id="9798158at2"/>
<comment type="caution">
    <text evidence="1">The sequence shown here is derived from an EMBL/GenBank/DDBJ whole genome shotgun (WGS) entry which is preliminary data.</text>
</comment>